<dbReference type="InterPro" id="IPR056146">
    <property type="entry name" value="DUF7729"/>
</dbReference>
<evidence type="ECO:0000256" key="1">
    <source>
        <dbReference type="SAM" id="MobiDB-lite"/>
    </source>
</evidence>
<feature type="compositionally biased region" description="Polar residues" evidence="1">
    <location>
        <begin position="8"/>
        <end position="22"/>
    </location>
</feature>
<reference evidence="3" key="2">
    <citation type="submission" date="2023-06" db="EMBL/GenBank/DDBJ databases">
        <authorList>
            <consortium name="Lawrence Berkeley National Laboratory"/>
            <person name="Haridas S."/>
            <person name="Hensen N."/>
            <person name="Bonometti L."/>
            <person name="Westerberg I."/>
            <person name="Brannstrom I.O."/>
            <person name="Guillou S."/>
            <person name="Cros-Aarteil S."/>
            <person name="Calhoun S."/>
            <person name="Kuo A."/>
            <person name="Mondo S."/>
            <person name="Pangilinan J."/>
            <person name="Riley R."/>
            <person name="Labutti K."/>
            <person name="Andreopoulos B."/>
            <person name="Lipzen A."/>
            <person name="Chen C."/>
            <person name="Yanf M."/>
            <person name="Daum C."/>
            <person name="Ng V."/>
            <person name="Clum A."/>
            <person name="Steindorff A."/>
            <person name="Ohm R."/>
            <person name="Martin F."/>
            <person name="Silar P."/>
            <person name="Natvig D."/>
            <person name="Lalanne C."/>
            <person name="Gautier V."/>
            <person name="Ament-Velasquez S.L."/>
            <person name="Kruys A."/>
            <person name="Hutchinson M.I."/>
            <person name="Powell A.J."/>
            <person name="Barry K."/>
            <person name="Miller A.N."/>
            <person name="Grigoriev I.V."/>
            <person name="Debuchy R."/>
            <person name="Gladieux P."/>
            <person name="Thoren M.H."/>
            <person name="Johannesson H."/>
        </authorList>
    </citation>
    <scope>NUCLEOTIDE SEQUENCE</scope>
    <source>
        <strain evidence="3">SMH4131-1</strain>
    </source>
</reference>
<dbReference type="AlphaFoldDB" id="A0AAE0MHW7"/>
<evidence type="ECO:0000313" key="4">
    <source>
        <dbReference type="Proteomes" id="UP001286456"/>
    </source>
</evidence>
<evidence type="ECO:0000259" key="2">
    <source>
        <dbReference type="Pfam" id="PF24855"/>
    </source>
</evidence>
<name>A0AAE0MHW7_9PEZI</name>
<gene>
    <name evidence="3" type="ORF">B0T19DRAFT_117344</name>
</gene>
<evidence type="ECO:0000313" key="3">
    <source>
        <dbReference type="EMBL" id="KAK3333122.1"/>
    </source>
</evidence>
<keyword evidence="4" id="KW-1185">Reference proteome</keyword>
<dbReference type="PANTHER" id="PTHR39460:SF1">
    <property type="entry name" value="C6 TRANSCRIPTION FACTOR"/>
    <property type="match status" value="1"/>
</dbReference>
<dbReference type="Proteomes" id="UP001286456">
    <property type="component" value="Unassembled WGS sequence"/>
</dbReference>
<accession>A0AAE0MHW7</accession>
<feature type="domain" description="DUF7729" evidence="2">
    <location>
        <begin position="145"/>
        <end position="355"/>
    </location>
</feature>
<feature type="compositionally biased region" description="Low complexity" evidence="1">
    <location>
        <begin position="112"/>
        <end position="156"/>
    </location>
</feature>
<protein>
    <recommendedName>
        <fullName evidence="2">DUF7729 domain-containing protein</fullName>
    </recommendedName>
</protein>
<comment type="caution">
    <text evidence="3">The sequence shown here is derived from an EMBL/GenBank/DDBJ whole genome shotgun (WGS) entry which is preliminary data.</text>
</comment>
<dbReference type="Pfam" id="PF24855">
    <property type="entry name" value="DUF7729"/>
    <property type="match status" value="1"/>
</dbReference>
<dbReference type="EMBL" id="JAUEPO010000002">
    <property type="protein sequence ID" value="KAK3333122.1"/>
    <property type="molecule type" value="Genomic_DNA"/>
</dbReference>
<dbReference type="PANTHER" id="PTHR39460">
    <property type="entry name" value="EXPRESSED PROTEIN"/>
    <property type="match status" value="1"/>
</dbReference>
<feature type="region of interest" description="Disordered" evidence="1">
    <location>
        <begin position="1"/>
        <end position="30"/>
    </location>
</feature>
<proteinExistence type="predicted"/>
<reference evidence="3" key="1">
    <citation type="journal article" date="2023" name="Mol. Phylogenet. Evol.">
        <title>Genome-scale phylogeny and comparative genomics of the fungal order Sordariales.</title>
        <authorList>
            <person name="Hensen N."/>
            <person name="Bonometti L."/>
            <person name="Westerberg I."/>
            <person name="Brannstrom I.O."/>
            <person name="Guillou S."/>
            <person name="Cros-Aarteil S."/>
            <person name="Calhoun S."/>
            <person name="Haridas S."/>
            <person name="Kuo A."/>
            <person name="Mondo S."/>
            <person name="Pangilinan J."/>
            <person name="Riley R."/>
            <person name="LaButti K."/>
            <person name="Andreopoulos B."/>
            <person name="Lipzen A."/>
            <person name="Chen C."/>
            <person name="Yan M."/>
            <person name="Daum C."/>
            <person name="Ng V."/>
            <person name="Clum A."/>
            <person name="Steindorff A."/>
            <person name="Ohm R.A."/>
            <person name="Martin F."/>
            <person name="Silar P."/>
            <person name="Natvig D.O."/>
            <person name="Lalanne C."/>
            <person name="Gautier V."/>
            <person name="Ament-Velasquez S.L."/>
            <person name="Kruys A."/>
            <person name="Hutchinson M.I."/>
            <person name="Powell A.J."/>
            <person name="Barry K."/>
            <person name="Miller A.N."/>
            <person name="Grigoriev I.V."/>
            <person name="Debuchy R."/>
            <person name="Gladieux P."/>
            <person name="Hiltunen Thoren M."/>
            <person name="Johannesson H."/>
        </authorList>
    </citation>
    <scope>NUCLEOTIDE SEQUENCE</scope>
    <source>
        <strain evidence="3">SMH4131-1</strain>
    </source>
</reference>
<feature type="region of interest" description="Disordered" evidence="1">
    <location>
        <begin position="112"/>
        <end position="157"/>
    </location>
</feature>
<organism evidence="3 4">
    <name type="scientific">Cercophora scortea</name>
    <dbReference type="NCBI Taxonomy" id="314031"/>
    <lineage>
        <taxon>Eukaryota</taxon>
        <taxon>Fungi</taxon>
        <taxon>Dikarya</taxon>
        <taxon>Ascomycota</taxon>
        <taxon>Pezizomycotina</taxon>
        <taxon>Sordariomycetes</taxon>
        <taxon>Sordariomycetidae</taxon>
        <taxon>Sordariales</taxon>
        <taxon>Lasiosphaeriaceae</taxon>
        <taxon>Cercophora</taxon>
    </lineage>
</organism>
<sequence>MASAAPSPIQNGRFTSRISRTVRSPAHSHRRPRSRIQWAAVFLALVCLVCQATAITLDVPEPIETLELDTRVLQIVDGKWVLLSQEEVDLRKIKNRAVTTTFSIGVGTATHTADTTTTTSDASASTTTTADDSTSSTTTTLQPSPLPSPLDGGLSSNFTGAAGQNPCPNFINTFLADPTFKQCYPLSLLLQGSRSFFNAAKSIVSLTQVLDATCSANVTFCSTYLSSLAENITSPDNCGADYQLGNSIVTTTYVALVAYAPIYTATCLKDPQTSTYCFANAMTNISNPSSVYFYYLPLNLSLPGATVPTCSSCLQKTMNVFHDATADRSQPIALSYSSAAQQVNTICGPGFVNQTLAPEAQLSSRSPAAFLSGPSTLLMTSLMMLAMLPWLV</sequence>